<proteinExistence type="predicted"/>
<evidence type="ECO:0000256" key="4">
    <source>
        <dbReference type="SAM" id="MobiDB-lite"/>
    </source>
</evidence>
<dbReference type="GO" id="GO:0003723">
    <property type="term" value="F:RNA binding"/>
    <property type="evidence" value="ECO:0007669"/>
    <property type="project" value="UniProtKB-UniRule"/>
</dbReference>
<dbReference type="CDD" id="cd12931">
    <property type="entry name" value="eNOPS_SF"/>
    <property type="match status" value="1"/>
</dbReference>
<feature type="compositionally biased region" description="Basic and acidic residues" evidence="4">
    <location>
        <begin position="401"/>
        <end position="426"/>
    </location>
</feature>
<accession>A0A433SVL0</accession>
<feature type="compositionally biased region" description="Basic and acidic residues" evidence="4">
    <location>
        <begin position="345"/>
        <end position="394"/>
    </location>
</feature>
<organism evidence="6 7">
    <name type="scientific">Elysia chlorotica</name>
    <name type="common">Eastern emerald elysia</name>
    <name type="synonym">Sea slug</name>
    <dbReference type="NCBI Taxonomy" id="188477"/>
    <lineage>
        <taxon>Eukaryota</taxon>
        <taxon>Metazoa</taxon>
        <taxon>Spiralia</taxon>
        <taxon>Lophotrochozoa</taxon>
        <taxon>Mollusca</taxon>
        <taxon>Gastropoda</taxon>
        <taxon>Heterobranchia</taxon>
        <taxon>Euthyneura</taxon>
        <taxon>Panpulmonata</taxon>
        <taxon>Sacoglossa</taxon>
        <taxon>Placobranchoidea</taxon>
        <taxon>Plakobranchidae</taxon>
        <taxon>Elysia</taxon>
    </lineage>
</organism>
<dbReference type="Gene3D" id="3.30.70.330">
    <property type="match status" value="2"/>
</dbReference>
<dbReference type="Pfam" id="PF00076">
    <property type="entry name" value="RRM_1"/>
    <property type="match status" value="2"/>
</dbReference>
<dbReference type="SMART" id="SM00360">
    <property type="entry name" value="RRM"/>
    <property type="match status" value="2"/>
</dbReference>
<keyword evidence="1" id="KW-0677">Repeat</keyword>
<feature type="compositionally biased region" description="Gly residues" evidence="4">
    <location>
        <begin position="639"/>
        <end position="650"/>
    </location>
</feature>
<feature type="compositionally biased region" description="Basic and acidic residues" evidence="4">
    <location>
        <begin position="56"/>
        <end position="83"/>
    </location>
</feature>
<keyword evidence="7" id="KW-1185">Reference proteome</keyword>
<dbReference type="Proteomes" id="UP000271974">
    <property type="component" value="Unassembled WGS sequence"/>
</dbReference>
<feature type="region of interest" description="Disordered" evidence="4">
    <location>
        <begin position="638"/>
        <end position="659"/>
    </location>
</feature>
<dbReference type="STRING" id="188477.A0A433SVL0"/>
<evidence type="ECO:0000313" key="7">
    <source>
        <dbReference type="Proteomes" id="UP000271974"/>
    </source>
</evidence>
<feature type="compositionally biased region" description="Polar residues" evidence="4">
    <location>
        <begin position="1"/>
        <end position="11"/>
    </location>
</feature>
<evidence type="ECO:0000259" key="5">
    <source>
        <dbReference type="PROSITE" id="PS50102"/>
    </source>
</evidence>
<gene>
    <name evidence="6" type="ORF">EGW08_018883</name>
</gene>
<dbReference type="PANTHER" id="PTHR23189">
    <property type="entry name" value="RNA RECOGNITION MOTIF-CONTAINING"/>
    <property type="match status" value="1"/>
</dbReference>
<feature type="compositionally biased region" description="Low complexity" evidence="4">
    <location>
        <begin position="24"/>
        <end position="41"/>
    </location>
</feature>
<dbReference type="GO" id="GO:0005634">
    <property type="term" value="C:nucleus"/>
    <property type="evidence" value="ECO:0007669"/>
    <property type="project" value="UniProtKB-ARBA"/>
</dbReference>
<evidence type="ECO:0000256" key="3">
    <source>
        <dbReference type="PROSITE-ProRule" id="PRU00176"/>
    </source>
</evidence>
<keyword evidence="2 3" id="KW-0694">RNA-binding</keyword>
<dbReference type="FunFam" id="3.30.70.330:FF:000043">
    <property type="entry name" value="paraspeckle component 1 isoform X1"/>
    <property type="match status" value="1"/>
</dbReference>
<evidence type="ECO:0000256" key="1">
    <source>
        <dbReference type="ARBA" id="ARBA00022737"/>
    </source>
</evidence>
<evidence type="ECO:0000313" key="6">
    <source>
        <dbReference type="EMBL" id="RUS73348.1"/>
    </source>
</evidence>
<feature type="domain" description="RRM" evidence="5">
    <location>
        <begin position="164"/>
        <end position="245"/>
    </location>
</feature>
<dbReference type="CDD" id="cd12333">
    <property type="entry name" value="RRM2_p54nrb_like"/>
    <property type="match status" value="1"/>
</dbReference>
<evidence type="ECO:0000256" key="2">
    <source>
        <dbReference type="ARBA" id="ARBA00022884"/>
    </source>
</evidence>
<reference evidence="6 7" key="1">
    <citation type="submission" date="2019-01" db="EMBL/GenBank/DDBJ databases">
        <title>A draft genome assembly of the solar-powered sea slug Elysia chlorotica.</title>
        <authorList>
            <person name="Cai H."/>
            <person name="Li Q."/>
            <person name="Fang X."/>
            <person name="Li J."/>
            <person name="Curtis N.E."/>
            <person name="Altenburger A."/>
            <person name="Shibata T."/>
            <person name="Feng M."/>
            <person name="Maeda T."/>
            <person name="Schwartz J.A."/>
            <person name="Shigenobu S."/>
            <person name="Lundholm N."/>
            <person name="Nishiyama T."/>
            <person name="Yang H."/>
            <person name="Hasebe M."/>
            <person name="Li S."/>
            <person name="Pierce S.K."/>
            <person name="Wang J."/>
        </authorList>
    </citation>
    <scope>NUCLEOTIDE SEQUENCE [LARGE SCALE GENOMIC DNA]</scope>
    <source>
        <strain evidence="6">EC2010</strain>
        <tissue evidence="6">Whole organism of an adult</tissue>
    </source>
</reference>
<dbReference type="EMBL" id="RQTK01000946">
    <property type="protein sequence ID" value="RUS73348.1"/>
    <property type="molecule type" value="Genomic_DNA"/>
</dbReference>
<feature type="compositionally biased region" description="Gly residues" evidence="4">
    <location>
        <begin position="563"/>
        <end position="573"/>
    </location>
</feature>
<feature type="region of interest" description="Disordered" evidence="4">
    <location>
        <begin position="444"/>
        <end position="524"/>
    </location>
</feature>
<feature type="region of interest" description="Disordered" evidence="4">
    <location>
        <begin position="1"/>
        <end position="83"/>
    </location>
</feature>
<dbReference type="InterPro" id="IPR000504">
    <property type="entry name" value="RRM_dom"/>
</dbReference>
<dbReference type="Pfam" id="PF08075">
    <property type="entry name" value="NOPS"/>
    <property type="match status" value="1"/>
</dbReference>
<feature type="domain" description="RRM" evidence="5">
    <location>
        <begin position="90"/>
        <end position="162"/>
    </location>
</feature>
<dbReference type="SUPFAM" id="SSF54928">
    <property type="entry name" value="RNA-binding domain, RBD"/>
    <property type="match status" value="1"/>
</dbReference>
<dbReference type="InterPro" id="IPR012677">
    <property type="entry name" value="Nucleotide-bd_a/b_plait_sf"/>
</dbReference>
<dbReference type="AlphaFoldDB" id="A0A433SVL0"/>
<dbReference type="OrthoDB" id="10067824at2759"/>
<dbReference type="Gene3D" id="6.10.250.1170">
    <property type="match status" value="1"/>
</dbReference>
<protein>
    <recommendedName>
        <fullName evidence="5">RRM domain-containing protein</fullName>
    </recommendedName>
</protein>
<dbReference type="FunFam" id="3.30.70.330:FF:000513">
    <property type="entry name" value="Splicing factor, proline-and glutamine-rich"/>
    <property type="match status" value="1"/>
</dbReference>
<dbReference type="CDD" id="cd12332">
    <property type="entry name" value="RRM1_p54nrb_like"/>
    <property type="match status" value="1"/>
</dbReference>
<feature type="region of interest" description="Disordered" evidence="4">
    <location>
        <begin position="345"/>
        <end position="426"/>
    </location>
</feature>
<dbReference type="PROSITE" id="PS50102">
    <property type="entry name" value="RRM"/>
    <property type="match status" value="2"/>
</dbReference>
<name>A0A433SVL0_ELYCH</name>
<feature type="region of interest" description="Disordered" evidence="4">
    <location>
        <begin position="553"/>
        <end position="624"/>
    </location>
</feature>
<dbReference type="InterPro" id="IPR012975">
    <property type="entry name" value="NOPS"/>
</dbReference>
<feature type="compositionally biased region" description="Basic and acidic residues" evidence="4">
    <location>
        <begin position="453"/>
        <end position="474"/>
    </location>
</feature>
<dbReference type="InterPro" id="IPR035979">
    <property type="entry name" value="RBD_domain_sf"/>
</dbReference>
<comment type="caution">
    <text evidence="6">The sequence shown here is derived from an EMBL/GenBank/DDBJ whole genome shotgun (WGS) entry which is preliminary data.</text>
</comment>
<sequence length="690" mass="76968">MSKAGSNTTPVKQDMNPYKKDNRGSNSSNNANSNVNTKRNSGNFTPNQPSMAHGQHNRDRNEHKNSEKREESKNDDREKETGEKKFTGRCRLFVGNLTSDVTENDFRKMFEQFGEISEVYVNTGRGFGFIRLDYRQNAEAAKAALDGLQRKGRILRVRFATHGAALKVKNLHPNVSNELLEQSFSQFGDLERCVVIVDDRGKPTGEGIVEFARKPGYMSALRRITEGVFLIGADPKPVGVEPLEQKDEEDGMPEKFLTKTEQYKKEREKEPRFAPPGTFEYEFGMRWKQLEEVEKQRIEQIKKDTDEARLKLEDEMQTALYEYQAEQIRQEVLRQQEELRRLEELKNNDRMRRQQEMEMRRQQDDRNRDSQELRRRSDMFLSMKQHEIATRGRMDSPAGMRGRDEMMMPDRFGDRMPDRMSDRMPERMGDRLGDRMADRMGDRMGPNQPGFMWDEKQQREASMRNEAGRGRDMRGAGASPLQPPTGPSSNMDRGMDRSGPGLMERGGPGPMERGGPMDRGPMDRVVNDRSVTSVAAAAVAAAAAVVAQGVKASPKPLMQGSGPFPGMGGGPQGMGPNMPQGGADAMRRNRFEQGGGPGGADGNFQNQRGVLGAPPSGMGGPSGPMGPGAVVMAANSMRGGQGPLGGGGPGSANSNVFNSAGGMNERMMLERRREAAAREELADIKRMRRF</sequence>